<accession>A0A5N6Z2T5</accession>
<sequence length="73" mass="8000">MDQFVNILLVWAITRVSQSITGCSVSNQVPCLLSHMLHAMQDATDSLEKVPLTIKMSVNDEGPHLSSQLIPPI</sequence>
<organism evidence="2 3">
    <name type="scientific">Aspergillus coremiiformis</name>
    <dbReference type="NCBI Taxonomy" id="138285"/>
    <lineage>
        <taxon>Eukaryota</taxon>
        <taxon>Fungi</taxon>
        <taxon>Dikarya</taxon>
        <taxon>Ascomycota</taxon>
        <taxon>Pezizomycotina</taxon>
        <taxon>Eurotiomycetes</taxon>
        <taxon>Eurotiomycetidae</taxon>
        <taxon>Eurotiales</taxon>
        <taxon>Aspergillaceae</taxon>
        <taxon>Aspergillus</taxon>
        <taxon>Aspergillus subgen. Circumdati</taxon>
    </lineage>
</organism>
<name>A0A5N6Z2T5_9EURO</name>
<keyword evidence="3" id="KW-1185">Reference proteome</keyword>
<evidence type="ECO:0000256" key="1">
    <source>
        <dbReference type="SAM" id="SignalP"/>
    </source>
</evidence>
<evidence type="ECO:0000313" key="3">
    <source>
        <dbReference type="Proteomes" id="UP000327118"/>
    </source>
</evidence>
<evidence type="ECO:0000313" key="2">
    <source>
        <dbReference type="EMBL" id="KAE8351982.1"/>
    </source>
</evidence>
<reference evidence="3" key="1">
    <citation type="submission" date="2019-04" db="EMBL/GenBank/DDBJ databases">
        <title>Friends and foes A comparative genomics studyof 23 Aspergillus species from section Flavi.</title>
        <authorList>
            <consortium name="DOE Joint Genome Institute"/>
            <person name="Kjaerbolling I."/>
            <person name="Vesth T."/>
            <person name="Frisvad J.C."/>
            <person name="Nybo J.L."/>
            <person name="Theobald S."/>
            <person name="Kildgaard S."/>
            <person name="Isbrandt T."/>
            <person name="Kuo A."/>
            <person name="Sato A."/>
            <person name="Lyhne E.K."/>
            <person name="Kogle M.E."/>
            <person name="Wiebenga A."/>
            <person name="Kun R.S."/>
            <person name="Lubbers R.J."/>
            <person name="Makela M.R."/>
            <person name="Barry K."/>
            <person name="Chovatia M."/>
            <person name="Clum A."/>
            <person name="Daum C."/>
            <person name="Haridas S."/>
            <person name="He G."/>
            <person name="LaButti K."/>
            <person name="Lipzen A."/>
            <person name="Mondo S."/>
            <person name="Riley R."/>
            <person name="Salamov A."/>
            <person name="Simmons B.A."/>
            <person name="Magnuson J.K."/>
            <person name="Henrissat B."/>
            <person name="Mortensen U.H."/>
            <person name="Larsen T.O."/>
            <person name="Devries R.P."/>
            <person name="Grigoriev I.V."/>
            <person name="Machida M."/>
            <person name="Baker S.E."/>
            <person name="Andersen M.R."/>
        </authorList>
    </citation>
    <scope>NUCLEOTIDE SEQUENCE [LARGE SCALE GENOMIC DNA]</scope>
    <source>
        <strain evidence="3">CBS 553.77</strain>
    </source>
</reference>
<dbReference type="Proteomes" id="UP000327118">
    <property type="component" value="Unassembled WGS sequence"/>
</dbReference>
<protein>
    <recommendedName>
        <fullName evidence="4">Secreted protein</fullName>
    </recommendedName>
</protein>
<dbReference type="EMBL" id="ML739147">
    <property type="protein sequence ID" value="KAE8351982.1"/>
    <property type="molecule type" value="Genomic_DNA"/>
</dbReference>
<keyword evidence="1" id="KW-0732">Signal</keyword>
<gene>
    <name evidence="2" type="ORF">BDV28DRAFT_136039</name>
</gene>
<feature type="signal peptide" evidence="1">
    <location>
        <begin position="1"/>
        <end position="19"/>
    </location>
</feature>
<feature type="chain" id="PRO_5024955197" description="Secreted protein" evidence="1">
    <location>
        <begin position="20"/>
        <end position="73"/>
    </location>
</feature>
<dbReference type="AlphaFoldDB" id="A0A5N6Z2T5"/>
<proteinExistence type="predicted"/>
<evidence type="ECO:0008006" key="4">
    <source>
        <dbReference type="Google" id="ProtNLM"/>
    </source>
</evidence>